<comment type="caution">
    <text evidence="3">The sequence shown here is derived from an EMBL/GenBank/DDBJ whole genome shotgun (WGS) entry which is preliminary data.</text>
</comment>
<dbReference type="Pfam" id="PF00534">
    <property type="entry name" value="Glycos_transf_1"/>
    <property type="match status" value="1"/>
</dbReference>
<accession>A0A552PQ32</accession>
<dbReference type="SUPFAM" id="SSF53756">
    <property type="entry name" value="UDP-Glycosyltransferase/glycogen phosphorylase"/>
    <property type="match status" value="1"/>
</dbReference>
<dbReference type="GO" id="GO:0016758">
    <property type="term" value="F:hexosyltransferase activity"/>
    <property type="evidence" value="ECO:0007669"/>
    <property type="project" value="TreeGrafter"/>
</dbReference>
<dbReference type="AlphaFoldDB" id="A0A552PQ32"/>
<sequence>MSNYLAIITATPQNVKLGSGTFVGNIHLTNELRSQGHIVDVFSPTKASGPLGYMTHRFLWNWRLDPRRFDHYDVVVGYDMDGYAISDRLKVPFIVYIHGIIADEATFERGWVRTSLELMAKAEKVSVYRADLVISTSEYSRTRLKQLYQYDGNIEIVHSLIDLKGWDAAIASVKHEEKNREQRRPTVFCVGVQYPRKNVATLIRAAAILRRQIPDVEVRIASKGPEWNNLRRLAQELNLEQNVTFLGYLSYQELIQEYLDCQVFCLPSLQEGFGIVFAEAMATYKPIVASRSSSTPELIEDGVQGLLANPLDAEDLATKLAEVLLNPEKARSLGKAGRAKVSEFDAPIIAQRFSQLLTNFLEK</sequence>
<feature type="domain" description="Glycosyl transferase family 1" evidence="1">
    <location>
        <begin position="175"/>
        <end position="339"/>
    </location>
</feature>
<dbReference type="PANTHER" id="PTHR45947:SF3">
    <property type="entry name" value="SULFOQUINOVOSYL TRANSFERASE SQD2"/>
    <property type="match status" value="1"/>
</dbReference>
<gene>
    <name evidence="3" type="ORF">EWV53_17540</name>
</gene>
<evidence type="ECO:0000313" key="4">
    <source>
        <dbReference type="Proteomes" id="UP000317165"/>
    </source>
</evidence>
<evidence type="ECO:0000259" key="2">
    <source>
        <dbReference type="Pfam" id="PF13439"/>
    </source>
</evidence>
<dbReference type="Proteomes" id="UP000317165">
    <property type="component" value="Unassembled WGS sequence"/>
</dbReference>
<keyword evidence="3" id="KW-0808">Transferase</keyword>
<reference evidence="3 4" key="1">
    <citation type="submission" date="2019-01" db="EMBL/GenBank/DDBJ databases">
        <title>Coherence of Microcystis species and biogeography revealed through population genomics.</title>
        <authorList>
            <person name="Perez-Carrascal O.M."/>
            <person name="Terrat Y."/>
            <person name="Giani A."/>
            <person name="Fortin N."/>
            <person name="Tromas N."/>
            <person name="Shapiro B.J."/>
        </authorList>
    </citation>
    <scope>NUCLEOTIDE SEQUENCE [LARGE SCALE GENOMIC DNA]</scope>
    <source>
        <strain evidence="3">Mp_MB_F_20051200_S9</strain>
    </source>
</reference>
<dbReference type="InterPro" id="IPR028098">
    <property type="entry name" value="Glyco_trans_4-like_N"/>
</dbReference>
<feature type="domain" description="Glycosyltransferase subfamily 4-like N-terminal" evidence="2">
    <location>
        <begin position="25"/>
        <end position="163"/>
    </location>
</feature>
<proteinExistence type="predicted"/>
<name>A0A552PQ32_9CHRO</name>
<evidence type="ECO:0000313" key="3">
    <source>
        <dbReference type="EMBL" id="TRV59115.1"/>
    </source>
</evidence>
<protein>
    <submittedName>
        <fullName evidence="3">Glycosyltransferase family 1 protein</fullName>
    </submittedName>
</protein>
<dbReference type="Gene3D" id="3.40.50.2000">
    <property type="entry name" value="Glycogen Phosphorylase B"/>
    <property type="match status" value="2"/>
</dbReference>
<dbReference type="CDD" id="cd03801">
    <property type="entry name" value="GT4_PimA-like"/>
    <property type="match status" value="1"/>
</dbReference>
<evidence type="ECO:0000259" key="1">
    <source>
        <dbReference type="Pfam" id="PF00534"/>
    </source>
</evidence>
<dbReference type="InterPro" id="IPR050194">
    <property type="entry name" value="Glycosyltransferase_grp1"/>
</dbReference>
<dbReference type="InterPro" id="IPR001296">
    <property type="entry name" value="Glyco_trans_1"/>
</dbReference>
<dbReference type="EMBL" id="SFAC01000205">
    <property type="protein sequence ID" value="TRV59115.1"/>
    <property type="molecule type" value="Genomic_DNA"/>
</dbReference>
<organism evidence="3 4">
    <name type="scientific">Microcystis panniformis Mp_MB_F_20051200_S9</name>
    <dbReference type="NCBI Taxonomy" id="2486223"/>
    <lineage>
        <taxon>Bacteria</taxon>
        <taxon>Bacillati</taxon>
        <taxon>Cyanobacteriota</taxon>
        <taxon>Cyanophyceae</taxon>
        <taxon>Oscillatoriophycideae</taxon>
        <taxon>Chroococcales</taxon>
        <taxon>Microcystaceae</taxon>
        <taxon>Microcystis</taxon>
    </lineage>
</organism>
<dbReference type="PANTHER" id="PTHR45947">
    <property type="entry name" value="SULFOQUINOVOSYL TRANSFERASE SQD2"/>
    <property type="match status" value="1"/>
</dbReference>
<dbReference type="Pfam" id="PF13439">
    <property type="entry name" value="Glyco_transf_4"/>
    <property type="match status" value="1"/>
</dbReference>